<dbReference type="GeneID" id="85443370"/>
<protein>
    <submittedName>
        <fullName evidence="3">Uncharacterized protein</fullName>
    </submittedName>
</protein>
<feature type="compositionally biased region" description="Gly residues" evidence="1">
    <location>
        <begin position="87"/>
        <end position="110"/>
    </location>
</feature>
<dbReference type="AlphaFoldDB" id="A0AAD8PMS2"/>
<reference evidence="3" key="1">
    <citation type="submission" date="2021-06" db="EMBL/GenBank/DDBJ databases">
        <title>Comparative genomics, transcriptomics and evolutionary studies reveal genomic signatures of adaptation to plant cell wall in hemibiotrophic fungi.</title>
        <authorList>
            <consortium name="DOE Joint Genome Institute"/>
            <person name="Baroncelli R."/>
            <person name="Diaz J.F."/>
            <person name="Benocci T."/>
            <person name="Peng M."/>
            <person name="Battaglia E."/>
            <person name="Haridas S."/>
            <person name="Andreopoulos W."/>
            <person name="Labutti K."/>
            <person name="Pangilinan J."/>
            <person name="Floch G.L."/>
            <person name="Makela M.R."/>
            <person name="Henrissat B."/>
            <person name="Grigoriev I.V."/>
            <person name="Crouch J.A."/>
            <person name="De Vries R.P."/>
            <person name="Sukno S.A."/>
            <person name="Thon M.R."/>
        </authorList>
    </citation>
    <scope>NUCLEOTIDE SEQUENCE</scope>
    <source>
        <strain evidence="3">CBS 125086</strain>
    </source>
</reference>
<keyword evidence="2" id="KW-0472">Membrane</keyword>
<feature type="transmembrane region" description="Helical" evidence="2">
    <location>
        <begin position="27"/>
        <end position="46"/>
    </location>
</feature>
<dbReference type="EMBL" id="JAHLJV010000109">
    <property type="protein sequence ID" value="KAK1570205.1"/>
    <property type="molecule type" value="Genomic_DNA"/>
</dbReference>
<feature type="region of interest" description="Disordered" evidence="1">
    <location>
        <begin position="80"/>
        <end position="113"/>
    </location>
</feature>
<evidence type="ECO:0000256" key="2">
    <source>
        <dbReference type="SAM" id="Phobius"/>
    </source>
</evidence>
<comment type="caution">
    <text evidence="3">The sequence shown here is derived from an EMBL/GenBank/DDBJ whole genome shotgun (WGS) entry which is preliminary data.</text>
</comment>
<keyword evidence="2" id="KW-0812">Transmembrane</keyword>
<proteinExistence type="predicted"/>
<name>A0AAD8PMS2_9PEZI</name>
<keyword evidence="4" id="KW-1185">Reference proteome</keyword>
<evidence type="ECO:0000313" key="3">
    <source>
        <dbReference type="EMBL" id="KAK1570205.1"/>
    </source>
</evidence>
<dbReference type="RefSeq" id="XP_060408356.1">
    <property type="nucleotide sequence ID" value="XM_060559130.1"/>
</dbReference>
<keyword evidence="2" id="KW-1133">Transmembrane helix</keyword>
<dbReference type="Proteomes" id="UP001230504">
    <property type="component" value="Unassembled WGS sequence"/>
</dbReference>
<sequence length="185" mass="18214">MILCARRCNSRACIKASFGCFSYGRRIVVGGGGTMVLLLMIVGASLCWRCGLNTVVAGSDTTVLLPTRLAGGVASRVLRPEGSVHGTDGGAGGGGGGGGGDSGDGDGGTGRRPALHVEAAGAGIKQTEYVFGGRGLIGSSAAQGLNAISSSRLAHPVLPGTQGVLSTGTDGASGGWDRSRVLSRA</sequence>
<evidence type="ECO:0000256" key="1">
    <source>
        <dbReference type="SAM" id="MobiDB-lite"/>
    </source>
</evidence>
<gene>
    <name evidence="3" type="ORF">LY79DRAFT_570227</name>
</gene>
<organism evidence="3 4">
    <name type="scientific">Colletotrichum navitas</name>
    <dbReference type="NCBI Taxonomy" id="681940"/>
    <lineage>
        <taxon>Eukaryota</taxon>
        <taxon>Fungi</taxon>
        <taxon>Dikarya</taxon>
        <taxon>Ascomycota</taxon>
        <taxon>Pezizomycotina</taxon>
        <taxon>Sordariomycetes</taxon>
        <taxon>Hypocreomycetidae</taxon>
        <taxon>Glomerellales</taxon>
        <taxon>Glomerellaceae</taxon>
        <taxon>Colletotrichum</taxon>
        <taxon>Colletotrichum graminicola species complex</taxon>
    </lineage>
</organism>
<evidence type="ECO:0000313" key="4">
    <source>
        <dbReference type="Proteomes" id="UP001230504"/>
    </source>
</evidence>
<accession>A0AAD8PMS2</accession>
<feature type="region of interest" description="Disordered" evidence="1">
    <location>
        <begin position="164"/>
        <end position="185"/>
    </location>
</feature>